<accession>A0A5C6PDZ5</accession>
<keyword evidence="2" id="KW-1185">Reference proteome</keyword>
<comment type="caution">
    <text evidence="1">The sequence shown here is derived from an EMBL/GenBank/DDBJ whole genome shotgun (WGS) entry which is preliminary data.</text>
</comment>
<dbReference type="SUPFAM" id="SSF56219">
    <property type="entry name" value="DNase I-like"/>
    <property type="match status" value="1"/>
</dbReference>
<dbReference type="Gene3D" id="3.60.10.10">
    <property type="entry name" value="Endonuclease/exonuclease/phosphatase"/>
    <property type="match status" value="1"/>
</dbReference>
<evidence type="ECO:0008006" key="3">
    <source>
        <dbReference type="Google" id="ProtNLM"/>
    </source>
</evidence>
<evidence type="ECO:0000313" key="2">
    <source>
        <dbReference type="Proteomes" id="UP000324091"/>
    </source>
</evidence>
<protein>
    <recommendedName>
        <fullName evidence="3">Endonuclease/exonuclease/phosphatase domain-containing protein</fullName>
    </recommendedName>
</protein>
<reference evidence="1 2" key="1">
    <citation type="submission" date="2019-04" db="EMBL/GenBank/DDBJ databases">
        <title>Chromosome genome assembly for Takifugu flavidus.</title>
        <authorList>
            <person name="Xiao S."/>
        </authorList>
    </citation>
    <scope>NUCLEOTIDE SEQUENCE [LARGE SCALE GENOMIC DNA]</scope>
    <source>
        <strain evidence="1">HTHZ2018</strain>
        <tissue evidence="1">Muscle</tissue>
    </source>
</reference>
<dbReference type="AlphaFoldDB" id="A0A5C6PDZ5"/>
<evidence type="ECO:0000313" key="1">
    <source>
        <dbReference type="EMBL" id="TWW77416.1"/>
    </source>
</evidence>
<dbReference type="EMBL" id="RHFK02000004">
    <property type="protein sequence ID" value="TWW77416.1"/>
    <property type="molecule type" value="Genomic_DNA"/>
</dbReference>
<organism evidence="1 2">
    <name type="scientific">Takifugu flavidus</name>
    <name type="common">sansaifugu</name>
    <dbReference type="NCBI Taxonomy" id="433684"/>
    <lineage>
        <taxon>Eukaryota</taxon>
        <taxon>Metazoa</taxon>
        <taxon>Chordata</taxon>
        <taxon>Craniata</taxon>
        <taxon>Vertebrata</taxon>
        <taxon>Euteleostomi</taxon>
        <taxon>Actinopterygii</taxon>
        <taxon>Neopterygii</taxon>
        <taxon>Teleostei</taxon>
        <taxon>Neoteleostei</taxon>
        <taxon>Acanthomorphata</taxon>
        <taxon>Eupercaria</taxon>
        <taxon>Tetraodontiformes</taxon>
        <taxon>Tetradontoidea</taxon>
        <taxon>Tetraodontidae</taxon>
        <taxon>Takifugu</taxon>
    </lineage>
</organism>
<dbReference type="Proteomes" id="UP000324091">
    <property type="component" value="Chromosome 12"/>
</dbReference>
<name>A0A5C6PDZ5_9TELE</name>
<gene>
    <name evidence="1" type="ORF">D4764_12G0008060</name>
</gene>
<proteinExistence type="predicted"/>
<dbReference type="InterPro" id="IPR036691">
    <property type="entry name" value="Endo/exonu/phosph_ase_sf"/>
</dbReference>
<sequence length="258" mass="28457">MAVCAYAPNKSSEYTLFLEDLGRTLDSVPTGDSIVLLGDFNAHVGSDNVTWKGVIGRNGLPDQNNYVKRGAELSTDHYLVVSWIRWGEATVWTWQAQTLSEGLLGTLGGGTHQAGGCRELCCKAAGAGRSGNPRTRWWTPEVRGAVRLKKEAYRSWLVCGSPEAADRYRLAKRVAAATVEEAKTRAWKEFGTRISTSKSESMVLARKKVECLLRVGKEVLPQVEVFKYLGILFTSEGRMEWEIDRRIGAASAVMQALN</sequence>